<dbReference type="GO" id="GO:0043328">
    <property type="term" value="P:protein transport to vacuole involved in ubiquitin-dependent protein catabolic process via the multivesicular body sorting pathway"/>
    <property type="evidence" value="ECO:0007669"/>
    <property type="project" value="UniProtKB-UniRule"/>
</dbReference>
<dbReference type="Pfam" id="PF11605">
    <property type="entry name" value="Vps36_ESCRT-II"/>
    <property type="match status" value="1"/>
</dbReference>
<feature type="domain" description="GLUE N-terminal" evidence="7">
    <location>
        <begin position="6"/>
        <end position="261"/>
    </location>
</feature>
<keyword evidence="3 6" id="KW-0967">Endosome</keyword>
<dbReference type="PROSITE" id="PS51495">
    <property type="entry name" value="GLUE"/>
    <property type="match status" value="1"/>
</dbReference>
<dbReference type="InterPro" id="IPR036443">
    <property type="entry name" value="Znf_RanBP2_sf"/>
</dbReference>
<dbReference type="InterPro" id="IPR037855">
    <property type="entry name" value="Vps36"/>
</dbReference>
<dbReference type="FunFam" id="1.10.10.10:FF:000527">
    <property type="entry name" value="Vacuolar protein sorting protein (Vps36), putative"/>
    <property type="match status" value="1"/>
</dbReference>
<dbReference type="GO" id="GO:0032266">
    <property type="term" value="F:phosphatidylinositol-3-phosphate binding"/>
    <property type="evidence" value="ECO:0007669"/>
    <property type="project" value="UniProtKB-UniRule"/>
</dbReference>
<comment type="similarity">
    <text evidence="1 6">Belongs to the VPS36 family.</text>
</comment>
<dbReference type="Proteomes" id="UP000799640">
    <property type="component" value="Unassembled WGS sequence"/>
</dbReference>
<evidence type="ECO:0000256" key="4">
    <source>
        <dbReference type="ARBA" id="ARBA00022927"/>
    </source>
</evidence>
<dbReference type="InterPro" id="IPR031558">
    <property type="entry name" value="Vps36-NZF-N"/>
</dbReference>
<dbReference type="FunFam" id="1.10.10.10:FF:000165">
    <property type="entry name" value="Vacuolar protein sorting protein (Vps36)"/>
    <property type="match status" value="1"/>
</dbReference>
<dbReference type="Pfam" id="PF04157">
    <property type="entry name" value="EAP30"/>
    <property type="match status" value="1"/>
</dbReference>
<dbReference type="OrthoDB" id="271448at2759"/>
<evidence type="ECO:0000256" key="2">
    <source>
        <dbReference type="ARBA" id="ARBA00022448"/>
    </source>
</evidence>
<dbReference type="InterPro" id="IPR040608">
    <property type="entry name" value="Snf8/Vps36"/>
</dbReference>
<dbReference type="SUPFAM" id="SSF46785">
    <property type="entry name" value="Winged helix' DNA-binding domain"/>
    <property type="match status" value="1"/>
</dbReference>
<dbReference type="PANTHER" id="PTHR13128">
    <property type="entry name" value="VACUOLAR PROTEIN-SORTING-ASSOCIATED PROTEIN 36"/>
    <property type="match status" value="1"/>
</dbReference>
<proteinExistence type="inferred from homology"/>
<evidence type="ECO:0000256" key="6">
    <source>
        <dbReference type="RuleBase" id="RU367095"/>
    </source>
</evidence>
<dbReference type="GO" id="GO:0043130">
    <property type="term" value="F:ubiquitin binding"/>
    <property type="evidence" value="ECO:0007669"/>
    <property type="project" value="UniProtKB-UniRule"/>
</dbReference>
<keyword evidence="4 6" id="KW-0653">Protein transport</keyword>
<dbReference type="AlphaFoldDB" id="A0A6G1HI63"/>
<dbReference type="InterPro" id="IPR021648">
    <property type="entry name" value="GLUE_dom"/>
</dbReference>
<name>A0A6G1HI63_9PEZI</name>
<dbReference type="GO" id="GO:0000814">
    <property type="term" value="C:ESCRT II complex"/>
    <property type="evidence" value="ECO:0007669"/>
    <property type="project" value="UniProtKB-UniRule"/>
</dbReference>
<dbReference type="SUPFAM" id="SSF90209">
    <property type="entry name" value="Ran binding protein zinc finger-like"/>
    <property type="match status" value="1"/>
</dbReference>
<comment type="subunit">
    <text evidence="6">Component of the endosomal sorting complex required for transport II (ESCRT-II).</text>
</comment>
<dbReference type="InterPro" id="IPR036388">
    <property type="entry name" value="WH-like_DNA-bd_sf"/>
</dbReference>
<dbReference type="InterPro" id="IPR011993">
    <property type="entry name" value="PH-like_dom_sf"/>
</dbReference>
<comment type="function">
    <text evidence="6">Component of the ESCRT-II complex (endosomal sorting complex required for transport II), which is required for multivesicular body (MVB) formation and sorting of endosomal cargo proteins into MVBs.</text>
</comment>
<evidence type="ECO:0000256" key="5">
    <source>
        <dbReference type="ARBA" id="ARBA00023054"/>
    </source>
</evidence>
<accession>A0A6G1HI63</accession>
<dbReference type="GO" id="GO:0031902">
    <property type="term" value="C:late endosome membrane"/>
    <property type="evidence" value="ECO:0007669"/>
    <property type="project" value="UniProtKB-UniRule"/>
</dbReference>
<organism evidence="8 9">
    <name type="scientific">Trichodelitschia bisporula</name>
    <dbReference type="NCBI Taxonomy" id="703511"/>
    <lineage>
        <taxon>Eukaryota</taxon>
        <taxon>Fungi</taxon>
        <taxon>Dikarya</taxon>
        <taxon>Ascomycota</taxon>
        <taxon>Pezizomycotina</taxon>
        <taxon>Dothideomycetes</taxon>
        <taxon>Dothideomycetes incertae sedis</taxon>
        <taxon>Phaeotrichales</taxon>
        <taxon>Phaeotrichaceae</taxon>
        <taxon>Trichodelitschia</taxon>
    </lineage>
</organism>
<dbReference type="Gene3D" id="2.30.30.380">
    <property type="entry name" value="Zn-finger domain of Sec23/24"/>
    <property type="match status" value="2"/>
</dbReference>
<evidence type="ECO:0000256" key="1">
    <source>
        <dbReference type="ARBA" id="ARBA00009697"/>
    </source>
</evidence>
<reference evidence="8" key="1">
    <citation type="journal article" date="2020" name="Stud. Mycol.">
        <title>101 Dothideomycetes genomes: a test case for predicting lifestyles and emergence of pathogens.</title>
        <authorList>
            <person name="Haridas S."/>
            <person name="Albert R."/>
            <person name="Binder M."/>
            <person name="Bloem J."/>
            <person name="Labutti K."/>
            <person name="Salamov A."/>
            <person name="Andreopoulos B."/>
            <person name="Baker S."/>
            <person name="Barry K."/>
            <person name="Bills G."/>
            <person name="Bluhm B."/>
            <person name="Cannon C."/>
            <person name="Castanera R."/>
            <person name="Culley D."/>
            <person name="Daum C."/>
            <person name="Ezra D."/>
            <person name="Gonzalez J."/>
            <person name="Henrissat B."/>
            <person name="Kuo A."/>
            <person name="Liang C."/>
            <person name="Lipzen A."/>
            <person name="Lutzoni F."/>
            <person name="Magnuson J."/>
            <person name="Mondo S."/>
            <person name="Nolan M."/>
            <person name="Ohm R."/>
            <person name="Pangilinan J."/>
            <person name="Park H.-J."/>
            <person name="Ramirez L."/>
            <person name="Alfaro M."/>
            <person name="Sun H."/>
            <person name="Tritt A."/>
            <person name="Yoshinaga Y."/>
            <person name="Zwiers L.-H."/>
            <person name="Turgeon B."/>
            <person name="Goodwin S."/>
            <person name="Spatafora J."/>
            <person name="Crous P."/>
            <person name="Grigoriev I."/>
        </authorList>
    </citation>
    <scope>NUCLEOTIDE SEQUENCE</scope>
    <source>
        <strain evidence="8">CBS 262.69</strain>
    </source>
</reference>
<keyword evidence="6" id="KW-0963">Cytoplasm</keyword>
<evidence type="ECO:0000313" key="8">
    <source>
        <dbReference type="EMBL" id="KAF2395748.1"/>
    </source>
</evidence>
<dbReference type="PANTHER" id="PTHR13128:SF12">
    <property type="entry name" value="VACUOLAR PROTEIN-SORTING-ASSOCIATED PROTEIN 36"/>
    <property type="match status" value="1"/>
</dbReference>
<keyword evidence="9" id="KW-1185">Reference proteome</keyword>
<dbReference type="Gene3D" id="1.10.10.10">
    <property type="entry name" value="Winged helix-like DNA-binding domain superfamily/Winged helix DNA-binding domain"/>
    <property type="match status" value="2"/>
</dbReference>
<evidence type="ECO:0000313" key="9">
    <source>
        <dbReference type="Proteomes" id="UP000799640"/>
    </source>
</evidence>
<keyword evidence="2 6" id="KW-0813">Transport</keyword>
<dbReference type="Gene3D" id="6.10.140.260">
    <property type="match status" value="1"/>
</dbReference>
<sequence length="530" mass="58673">MLLRRLDLTTALRPSLLPDETLLFVQNAVGLYEGKFKIPQYQNGHAYLTSHRACYVDNAEPRKHSVAIDLKEVNRPEFYAGFLKSSPKVTLYAKPARFGARSDSFHPPSSNATWVCPICSFSNPVPSNFDPATASSHTQIPPCLACGIKPPVHHVVKAALRQAPAAESQSTDRVKCPRCTFANHPTMLSCEMCEASLVTAVDRRLIEAGRAESPGPELKELSLNEVESVKFSFRDGGGGVFYERLKSALVQRKWLLQSAPPVPKPTPPPGVPDDSNRMVGIARLERHGQEVRQNNQLIIGNAFEDLEALMTSAKEVIALAESFSSRARGGETDALLQSASALGLTTTKDVLNSDSLYISELSRTLAEFLTDDAKGVLRREGGIMPLVDLWAVFNSARNGIELVSPSDFQRAVEMWDKLKLPVRLRRFRSGLAVVQGRDRTDDKTIASLLSWLQTLHREAPPEEASWDWRLYGRGVTAQEVARKFGWSVGVASEELEMAEERGVLCREHGLDGLRFWENWLVESKQGLGLT</sequence>
<comment type="subcellular location">
    <subcellularLocation>
        <location evidence="6">Cytoplasm</location>
    </subcellularLocation>
    <subcellularLocation>
        <location evidence="6">Endosome</location>
    </subcellularLocation>
</comment>
<evidence type="ECO:0000256" key="3">
    <source>
        <dbReference type="ARBA" id="ARBA00022753"/>
    </source>
</evidence>
<evidence type="ECO:0000259" key="7">
    <source>
        <dbReference type="PROSITE" id="PS51495"/>
    </source>
</evidence>
<dbReference type="SUPFAM" id="SSF50729">
    <property type="entry name" value="PH domain-like"/>
    <property type="match status" value="2"/>
</dbReference>
<dbReference type="InterPro" id="IPR036390">
    <property type="entry name" value="WH_DNA-bd_sf"/>
</dbReference>
<keyword evidence="5" id="KW-0175">Coiled coil</keyword>
<dbReference type="EMBL" id="ML996711">
    <property type="protein sequence ID" value="KAF2395748.1"/>
    <property type="molecule type" value="Genomic_DNA"/>
</dbReference>
<gene>
    <name evidence="8" type="ORF">EJ06DRAFT_552130</name>
</gene>
<dbReference type="Gene3D" id="2.30.29.30">
    <property type="entry name" value="Pleckstrin-homology domain (PH domain)/Phosphotyrosine-binding domain (PTB)"/>
    <property type="match status" value="1"/>
</dbReference>
<protein>
    <recommendedName>
        <fullName evidence="6">Vacuolar protein-sorting-associated protein 36</fullName>
    </recommendedName>
    <alternativeName>
        <fullName evidence="6">ESCRT-II complex subunit VPS36</fullName>
    </alternativeName>
</protein>
<dbReference type="Pfam" id="PF16988">
    <property type="entry name" value="Vps36-NZF-N"/>
    <property type="match status" value="1"/>
</dbReference>